<dbReference type="STRING" id="10181.G5C0U4"/>
<dbReference type="Proteomes" id="UP000006813">
    <property type="component" value="Unassembled WGS sequence"/>
</dbReference>
<feature type="region of interest" description="Disordered" evidence="1">
    <location>
        <begin position="113"/>
        <end position="140"/>
    </location>
</feature>
<accession>G5C0U4</accession>
<dbReference type="AlphaFoldDB" id="G5C0U4"/>
<dbReference type="InParanoid" id="G5C0U4"/>
<feature type="compositionally biased region" description="Basic and acidic residues" evidence="1">
    <location>
        <begin position="113"/>
        <end position="123"/>
    </location>
</feature>
<proteinExistence type="predicted"/>
<sequence>MVRIAQSADALFQGQAALDCSHGHPDGRPLLLSSSLVEALDIWAGVFSAPTGEGQERRTRATTALCLFRMSEIQARAKSCSWDFETQQNCVSPAPGSPRERCCLEPSRRLGRANERVGKHPGDVYRVASSPRHRPSETSV</sequence>
<protein>
    <submittedName>
        <fullName evidence="2">Plexin-C1</fullName>
    </submittedName>
</protein>
<dbReference type="SUPFAM" id="SSF101912">
    <property type="entry name" value="Sema domain"/>
    <property type="match status" value="1"/>
</dbReference>
<dbReference type="InterPro" id="IPR036352">
    <property type="entry name" value="Semap_dom_sf"/>
</dbReference>
<dbReference type="InterPro" id="IPR015943">
    <property type="entry name" value="WD40/YVTN_repeat-like_dom_sf"/>
</dbReference>
<gene>
    <name evidence="2" type="ORF">GW7_00752</name>
</gene>
<reference evidence="2 3" key="1">
    <citation type="journal article" date="2011" name="Nature">
        <title>Genome sequencing reveals insights into physiology and longevity of the naked mole rat.</title>
        <authorList>
            <person name="Kim E.B."/>
            <person name="Fang X."/>
            <person name="Fushan A.A."/>
            <person name="Huang Z."/>
            <person name="Lobanov A.V."/>
            <person name="Han L."/>
            <person name="Marino S.M."/>
            <person name="Sun X."/>
            <person name="Turanov A.A."/>
            <person name="Yang P."/>
            <person name="Yim S.H."/>
            <person name="Zhao X."/>
            <person name="Kasaikina M.V."/>
            <person name="Stoletzki N."/>
            <person name="Peng C."/>
            <person name="Polak P."/>
            <person name="Xiong Z."/>
            <person name="Kiezun A."/>
            <person name="Zhu Y."/>
            <person name="Chen Y."/>
            <person name="Kryukov G.V."/>
            <person name="Zhang Q."/>
            <person name="Peshkin L."/>
            <person name="Yang L."/>
            <person name="Bronson R.T."/>
            <person name="Buffenstein R."/>
            <person name="Wang B."/>
            <person name="Han C."/>
            <person name="Li Q."/>
            <person name="Chen L."/>
            <person name="Zhao W."/>
            <person name="Sunyaev S.R."/>
            <person name="Park T.J."/>
            <person name="Zhang G."/>
            <person name="Wang J."/>
            <person name="Gladyshev V.N."/>
        </authorList>
    </citation>
    <scope>NUCLEOTIDE SEQUENCE [LARGE SCALE GENOMIC DNA]</scope>
</reference>
<evidence type="ECO:0000313" key="3">
    <source>
        <dbReference type="Proteomes" id="UP000006813"/>
    </source>
</evidence>
<evidence type="ECO:0000256" key="1">
    <source>
        <dbReference type="SAM" id="MobiDB-lite"/>
    </source>
</evidence>
<organism evidence="2 3">
    <name type="scientific">Heterocephalus glaber</name>
    <name type="common">Naked mole rat</name>
    <dbReference type="NCBI Taxonomy" id="10181"/>
    <lineage>
        <taxon>Eukaryota</taxon>
        <taxon>Metazoa</taxon>
        <taxon>Chordata</taxon>
        <taxon>Craniata</taxon>
        <taxon>Vertebrata</taxon>
        <taxon>Euteleostomi</taxon>
        <taxon>Mammalia</taxon>
        <taxon>Eutheria</taxon>
        <taxon>Euarchontoglires</taxon>
        <taxon>Glires</taxon>
        <taxon>Rodentia</taxon>
        <taxon>Hystricomorpha</taxon>
        <taxon>Bathyergidae</taxon>
        <taxon>Heterocephalus</taxon>
    </lineage>
</organism>
<dbReference type="EMBL" id="JH172725">
    <property type="protein sequence ID" value="EHB15155.1"/>
    <property type="molecule type" value="Genomic_DNA"/>
</dbReference>
<name>G5C0U4_HETGA</name>
<dbReference type="Gene3D" id="2.130.10.10">
    <property type="entry name" value="YVTN repeat-like/Quinoprotein amine dehydrogenase"/>
    <property type="match status" value="1"/>
</dbReference>
<evidence type="ECO:0000313" key="2">
    <source>
        <dbReference type="EMBL" id="EHB15155.1"/>
    </source>
</evidence>